<accession>A0A4Y2H6S2</accession>
<evidence type="ECO:0000313" key="1">
    <source>
        <dbReference type="EMBL" id="GBM60024.1"/>
    </source>
</evidence>
<evidence type="ECO:0000313" key="2">
    <source>
        <dbReference type="Proteomes" id="UP000499080"/>
    </source>
</evidence>
<dbReference type="Proteomes" id="UP000499080">
    <property type="component" value="Unassembled WGS sequence"/>
</dbReference>
<organism evidence="1 2">
    <name type="scientific">Araneus ventricosus</name>
    <name type="common">Orbweaver spider</name>
    <name type="synonym">Epeira ventricosa</name>
    <dbReference type="NCBI Taxonomy" id="182803"/>
    <lineage>
        <taxon>Eukaryota</taxon>
        <taxon>Metazoa</taxon>
        <taxon>Ecdysozoa</taxon>
        <taxon>Arthropoda</taxon>
        <taxon>Chelicerata</taxon>
        <taxon>Arachnida</taxon>
        <taxon>Araneae</taxon>
        <taxon>Araneomorphae</taxon>
        <taxon>Entelegynae</taxon>
        <taxon>Araneoidea</taxon>
        <taxon>Araneidae</taxon>
        <taxon>Araneus</taxon>
    </lineage>
</organism>
<comment type="caution">
    <text evidence="1">The sequence shown here is derived from an EMBL/GenBank/DDBJ whole genome shotgun (WGS) entry which is preliminary data.</text>
</comment>
<gene>
    <name evidence="1" type="ORF">AVEN_147588_1</name>
</gene>
<sequence length="164" mass="18475">MFKVLQPLPKLVLISCKTACQKSVDGQFYDLYGNVYVRKSHYTHHSTDVYASLLLAKHAPRHPKKIEFQIRSILLLPRSPSTIVSATIRQVLFSLTCTQIPLKNNHVLQFGAATNAESKGRNFVSFLRVSEGETIDQSNQKRALFPKAETNEVNAYSLLCRIGL</sequence>
<keyword evidence="2" id="KW-1185">Reference proteome</keyword>
<reference evidence="1 2" key="1">
    <citation type="journal article" date="2019" name="Sci. Rep.">
        <title>Orb-weaving spider Araneus ventricosus genome elucidates the spidroin gene catalogue.</title>
        <authorList>
            <person name="Kono N."/>
            <person name="Nakamura H."/>
            <person name="Ohtoshi R."/>
            <person name="Moran D.A.P."/>
            <person name="Shinohara A."/>
            <person name="Yoshida Y."/>
            <person name="Fujiwara M."/>
            <person name="Mori M."/>
            <person name="Tomita M."/>
            <person name="Arakawa K."/>
        </authorList>
    </citation>
    <scope>NUCLEOTIDE SEQUENCE [LARGE SCALE GENOMIC DNA]</scope>
</reference>
<proteinExistence type="predicted"/>
<protein>
    <submittedName>
        <fullName evidence="1">Uncharacterized protein</fullName>
    </submittedName>
</protein>
<dbReference type="AlphaFoldDB" id="A0A4Y2H6S2"/>
<dbReference type="EMBL" id="BGPR01001712">
    <property type="protein sequence ID" value="GBM60024.1"/>
    <property type="molecule type" value="Genomic_DNA"/>
</dbReference>
<name>A0A4Y2H6S2_ARAVE</name>